<protein>
    <recommendedName>
        <fullName evidence="1">vWA-MoxR associated protein N-terminal HTH domain-containing protein</fullName>
    </recommendedName>
</protein>
<proteinExistence type="predicted"/>
<dbReference type="Proteomes" id="UP000003477">
    <property type="component" value="Unassembled WGS sequence"/>
</dbReference>
<sequence length="163" mass="18738">MDTQKVIEYLDELVSSHTKKHLNDVQISILEGVLNGQKYNDIGKNIHRSKGHIKDEGYKLWQLLSEVLDEDINKSNFRSIVDRMTGTNISIINFSSMYANYSPEFEDIKKFMGEAENLIKSVKNKTKLETIPRLLKLGLTYEQISHALDLPLKTICQHLSTEN</sequence>
<dbReference type="EMBL" id="AESD01000293">
    <property type="protein sequence ID" value="EHJ13421.1"/>
    <property type="molecule type" value="Genomic_DNA"/>
</dbReference>
<dbReference type="GeneID" id="88769530"/>
<reference evidence="2 3" key="1">
    <citation type="journal article" date="2011" name="Front. Microbiol.">
        <title>Two Strains of Crocosphaera watsonii with Highly Conserved Genomes are Distinguished by Strain-Specific Features.</title>
        <authorList>
            <person name="Bench S.R."/>
            <person name="Ilikchyan I.N."/>
            <person name="Tripp H.J."/>
            <person name="Zehr J.P."/>
        </authorList>
    </citation>
    <scope>NUCLEOTIDE SEQUENCE [LARGE SCALE GENOMIC DNA]</scope>
    <source>
        <strain evidence="2 3">WH 0003</strain>
    </source>
</reference>
<organism evidence="2 3">
    <name type="scientific">Crocosphaera watsonii WH 0003</name>
    <dbReference type="NCBI Taxonomy" id="423471"/>
    <lineage>
        <taxon>Bacteria</taxon>
        <taxon>Bacillati</taxon>
        <taxon>Cyanobacteriota</taxon>
        <taxon>Cyanophyceae</taxon>
        <taxon>Oscillatoriophycideae</taxon>
        <taxon>Chroococcales</taxon>
        <taxon>Aphanothecaceae</taxon>
        <taxon>Crocosphaera</taxon>
    </lineage>
</organism>
<dbReference type="PATRIC" id="fig|423471.3.peg.1767"/>
<accession>G5J307</accession>
<evidence type="ECO:0000259" key="1">
    <source>
        <dbReference type="Pfam" id="PF26355"/>
    </source>
</evidence>
<gene>
    <name evidence="2" type="ORF">CWATWH0003_1888</name>
</gene>
<name>G5J307_CROWT</name>
<dbReference type="AlphaFoldDB" id="G5J307"/>
<feature type="domain" description="vWA-MoxR associated protein N-terminal HTH" evidence="1">
    <location>
        <begin position="1"/>
        <end position="84"/>
    </location>
</feature>
<dbReference type="RefSeq" id="WP_007310226.1">
    <property type="nucleotide sequence ID" value="NZ_AESD01000293.1"/>
</dbReference>
<dbReference type="InterPro" id="IPR058651">
    <property type="entry name" value="HTH_VMAP-M9"/>
</dbReference>
<evidence type="ECO:0000313" key="3">
    <source>
        <dbReference type="Proteomes" id="UP000003477"/>
    </source>
</evidence>
<dbReference type="Pfam" id="PF26355">
    <property type="entry name" value="HTH_VMAP-M9"/>
    <property type="match status" value="1"/>
</dbReference>
<comment type="caution">
    <text evidence="2">The sequence shown here is derived from an EMBL/GenBank/DDBJ whole genome shotgun (WGS) entry which is preliminary data.</text>
</comment>
<evidence type="ECO:0000313" key="2">
    <source>
        <dbReference type="EMBL" id="EHJ13421.1"/>
    </source>
</evidence>